<evidence type="ECO:0000313" key="2">
    <source>
        <dbReference type="EMBL" id="GLL07734.1"/>
    </source>
</evidence>
<accession>A0A9W6KYE1</accession>
<reference evidence="2" key="1">
    <citation type="journal article" date="2014" name="Int. J. Syst. Evol. Microbiol.">
        <title>Complete genome sequence of Corynebacterium casei LMG S-19264T (=DSM 44701T), isolated from a smear-ripened cheese.</title>
        <authorList>
            <consortium name="US DOE Joint Genome Institute (JGI-PGF)"/>
            <person name="Walter F."/>
            <person name="Albersmeier A."/>
            <person name="Kalinowski J."/>
            <person name="Ruckert C."/>
        </authorList>
    </citation>
    <scope>NUCLEOTIDE SEQUENCE</scope>
    <source>
        <strain evidence="2">VKM Ac-1321</strain>
    </source>
</reference>
<gene>
    <name evidence="2" type="ORF">GCM10017581_094910</name>
</gene>
<protein>
    <submittedName>
        <fullName evidence="2">Uncharacterized protein</fullName>
    </submittedName>
</protein>
<evidence type="ECO:0000256" key="1">
    <source>
        <dbReference type="SAM" id="Phobius"/>
    </source>
</evidence>
<feature type="transmembrane region" description="Helical" evidence="1">
    <location>
        <begin position="390"/>
        <end position="410"/>
    </location>
</feature>
<comment type="caution">
    <text evidence="2">The sequence shown here is derived from an EMBL/GenBank/DDBJ whole genome shotgun (WGS) entry which is preliminary data.</text>
</comment>
<feature type="transmembrane region" description="Helical" evidence="1">
    <location>
        <begin position="171"/>
        <end position="189"/>
    </location>
</feature>
<keyword evidence="1" id="KW-0812">Transmembrane</keyword>
<dbReference type="AlphaFoldDB" id="A0A9W6KYE1"/>
<proteinExistence type="predicted"/>
<keyword evidence="1" id="KW-0472">Membrane</keyword>
<sequence>MVAAAGLFAAYLRMARAVTVNSDGASNALQAWDLFHGNVLLRGWTLSDVSFYPTELVQYGIIQLVTGVTTDQIHIAAALSWTLVVCFAAWLASSAATSRRSGAAAAGVAVAVLVVPSPGVGYQTLLSSPNHTGSAVPLLIAWLLIDRARDRPWLPYAVGAVLAWGAMGDPLITFVGAAPLIAVCGARTVRARAWGGLDGRLALAGAGSVVVSHAALWLIERAGGFRAPRPPIELSPVGVWPDRAGTVSRMLGILFGTARPHVQPGWVEVTLQVLRVPGLALAVVAVLVTAVAAVRGRADRVDAVLAAAIVCDLGAEIVSTLPIDLLATREVAPVLPLAAVLAARLTARALDHRRPAPAAVAATAASAGSDAAPATGSATRPVLVRRLRSAGPAVLAVVLAVQLTALVAYAPPRAAPVEGQEAAVWLQGHGLRYGLGSYWVSNNITVGTARQVTVVPTLSDHGRLVGMCWQTHTDMYDPARHDARFVLLEKERPMYGTESDVRTQYGPPVTRQEFPAYVIFVYDRNLLDGFATTC</sequence>
<reference evidence="2" key="2">
    <citation type="submission" date="2023-01" db="EMBL/GenBank/DDBJ databases">
        <authorList>
            <person name="Sun Q."/>
            <person name="Evtushenko L."/>
        </authorList>
    </citation>
    <scope>NUCLEOTIDE SEQUENCE</scope>
    <source>
        <strain evidence="2">VKM Ac-1321</strain>
    </source>
</reference>
<keyword evidence="1" id="KW-1133">Transmembrane helix</keyword>
<keyword evidence="3" id="KW-1185">Reference proteome</keyword>
<feature type="transmembrane region" description="Helical" evidence="1">
    <location>
        <begin position="274"/>
        <end position="294"/>
    </location>
</feature>
<feature type="transmembrane region" description="Helical" evidence="1">
    <location>
        <begin position="103"/>
        <end position="122"/>
    </location>
</feature>
<dbReference type="Proteomes" id="UP001143480">
    <property type="component" value="Unassembled WGS sequence"/>
</dbReference>
<feature type="transmembrane region" description="Helical" evidence="1">
    <location>
        <begin position="73"/>
        <end position="91"/>
    </location>
</feature>
<organism evidence="2 3">
    <name type="scientific">Dactylosporangium matsuzakiense</name>
    <dbReference type="NCBI Taxonomy" id="53360"/>
    <lineage>
        <taxon>Bacteria</taxon>
        <taxon>Bacillati</taxon>
        <taxon>Actinomycetota</taxon>
        <taxon>Actinomycetes</taxon>
        <taxon>Micromonosporales</taxon>
        <taxon>Micromonosporaceae</taxon>
        <taxon>Dactylosporangium</taxon>
    </lineage>
</organism>
<dbReference type="EMBL" id="BSFP01000109">
    <property type="protein sequence ID" value="GLL07734.1"/>
    <property type="molecule type" value="Genomic_DNA"/>
</dbReference>
<feature type="transmembrane region" description="Helical" evidence="1">
    <location>
        <begin position="201"/>
        <end position="219"/>
    </location>
</feature>
<name>A0A9W6KYE1_9ACTN</name>
<evidence type="ECO:0000313" key="3">
    <source>
        <dbReference type="Proteomes" id="UP001143480"/>
    </source>
</evidence>